<dbReference type="Proteomes" id="UP000466894">
    <property type="component" value="Chromosome"/>
</dbReference>
<proteinExistence type="predicted"/>
<gene>
    <name evidence="1" type="ORF">MNVI_30280</name>
</gene>
<dbReference type="AlphaFoldDB" id="A0A7I7PGK9"/>
<organism evidence="1 2">
    <name type="scientific">Mycobacterium noviomagense</name>
    <dbReference type="NCBI Taxonomy" id="459858"/>
    <lineage>
        <taxon>Bacteria</taxon>
        <taxon>Bacillati</taxon>
        <taxon>Actinomycetota</taxon>
        <taxon>Actinomycetes</taxon>
        <taxon>Mycobacteriales</taxon>
        <taxon>Mycobacteriaceae</taxon>
        <taxon>Mycobacterium</taxon>
    </lineage>
</organism>
<evidence type="ECO:0000313" key="2">
    <source>
        <dbReference type="Proteomes" id="UP000466894"/>
    </source>
</evidence>
<dbReference type="RefSeq" id="WP_163748089.1">
    <property type="nucleotide sequence ID" value="NZ_AP022583.1"/>
</dbReference>
<dbReference type="KEGG" id="mnv:MNVI_30280"/>
<name>A0A7I7PGK9_9MYCO</name>
<evidence type="ECO:0000313" key="1">
    <source>
        <dbReference type="EMBL" id="BBY07710.1"/>
    </source>
</evidence>
<sequence length="54" mass="6278">MKRRKMLGVAGTTYFSEDGEWTILTLKPGQHRLFRKQQPVGDFLKSAAREKGRR</sequence>
<accession>A0A7I7PGK9</accession>
<dbReference type="EMBL" id="AP022583">
    <property type="protein sequence ID" value="BBY07710.1"/>
    <property type="molecule type" value="Genomic_DNA"/>
</dbReference>
<protein>
    <submittedName>
        <fullName evidence="1">Uncharacterized protein</fullName>
    </submittedName>
</protein>
<reference evidence="1 2" key="1">
    <citation type="journal article" date="2019" name="Emerg. Microbes Infect.">
        <title>Comprehensive subspecies identification of 175 nontuberculous mycobacteria species based on 7547 genomic profiles.</title>
        <authorList>
            <person name="Matsumoto Y."/>
            <person name="Kinjo T."/>
            <person name="Motooka D."/>
            <person name="Nabeya D."/>
            <person name="Jung N."/>
            <person name="Uechi K."/>
            <person name="Horii T."/>
            <person name="Iida T."/>
            <person name="Fujita J."/>
            <person name="Nakamura S."/>
        </authorList>
    </citation>
    <scope>NUCLEOTIDE SEQUENCE [LARGE SCALE GENOMIC DNA]</scope>
    <source>
        <strain evidence="1 2">JCM 16367</strain>
    </source>
</reference>